<evidence type="ECO:0000256" key="6">
    <source>
        <dbReference type="ARBA" id="ARBA00023135"/>
    </source>
</evidence>
<proteinExistence type="inferred from homology"/>
<comment type="catalytic activity">
    <reaction evidence="8 9">
        <text>GTP + H2O = GDP + phosphate + H(+)</text>
        <dbReference type="Rhea" id="RHEA:19669"/>
        <dbReference type="ChEBI" id="CHEBI:15377"/>
        <dbReference type="ChEBI" id="CHEBI:15378"/>
        <dbReference type="ChEBI" id="CHEBI:37565"/>
        <dbReference type="ChEBI" id="CHEBI:43474"/>
        <dbReference type="ChEBI" id="CHEBI:58189"/>
        <dbReference type="EC" id="3.6.5.4"/>
    </reaction>
</comment>
<dbReference type="SUPFAM" id="SSF47446">
    <property type="entry name" value="Signal peptide-binding domain"/>
    <property type="match status" value="1"/>
</dbReference>
<evidence type="ECO:0000256" key="9">
    <source>
        <dbReference type="HAMAP-Rule" id="MF_00306"/>
    </source>
</evidence>
<dbReference type="Pfam" id="PF02881">
    <property type="entry name" value="SRP54_N"/>
    <property type="match status" value="1"/>
</dbReference>
<reference evidence="11 12" key="1">
    <citation type="submission" date="2021-03" db="EMBL/GenBank/DDBJ databases">
        <title>Enterococcal diversity collection.</title>
        <authorList>
            <person name="Gilmore M.S."/>
            <person name="Schwartzman J."/>
            <person name="Van Tyne D."/>
            <person name="Martin M."/>
            <person name="Earl A.M."/>
            <person name="Manson A.L."/>
            <person name="Straub T."/>
            <person name="Salamzade R."/>
            <person name="Saavedra J."/>
            <person name="Lebreton F."/>
            <person name="Prichula J."/>
            <person name="Schaufler K."/>
            <person name="Gaca A."/>
            <person name="Sgardioli B."/>
            <person name="Wagenaar J."/>
            <person name="Strong T."/>
        </authorList>
    </citation>
    <scope>NUCLEOTIDE SEQUENCE [LARGE SCALE GENOMIC DNA]</scope>
    <source>
        <strain evidence="11 12">MJM16</strain>
    </source>
</reference>
<evidence type="ECO:0000256" key="1">
    <source>
        <dbReference type="ARBA" id="ARBA00005450"/>
    </source>
</evidence>
<dbReference type="InterPro" id="IPR027417">
    <property type="entry name" value="P-loop_NTPase"/>
</dbReference>
<name>A0ABS3HM32_9ENTE</name>
<comment type="function">
    <text evidence="9">Involved in targeting and insertion of nascent membrane proteins into the cytoplasmic membrane. Binds to the hydrophobic signal sequence of the ribosome-nascent chain (RNC) as it emerges from the ribosomes. The SRP-RNC complex is then targeted to the cytoplasmic membrane where it interacts with the SRP receptor FtsY.</text>
</comment>
<keyword evidence="9" id="KW-0963">Cytoplasm</keyword>
<dbReference type="InterPro" id="IPR004125">
    <property type="entry name" value="Signal_recog_particle_SRP54_M"/>
</dbReference>
<comment type="domain">
    <text evidence="9">Composed of three domains: the N-terminal N domain, which is responsible for interactions with the ribosome, the central G domain, which binds GTP, and the C-terminal M domain, which binds the RNA and the signal sequence of the RNC.</text>
</comment>
<gene>
    <name evidence="9 11" type="primary">ffh</name>
    <name evidence="11" type="ORF">JZO85_19785</name>
</gene>
<comment type="subunit">
    <text evidence="9">Part of the signal recognition particle protein translocation system, which is composed of SRP and FtsY.</text>
</comment>
<dbReference type="Pfam" id="PF02978">
    <property type="entry name" value="SRP_SPB"/>
    <property type="match status" value="1"/>
</dbReference>
<evidence type="ECO:0000256" key="3">
    <source>
        <dbReference type="ARBA" id="ARBA00022801"/>
    </source>
</evidence>
<dbReference type="Pfam" id="PF00448">
    <property type="entry name" value="SRP54"/>
    <property type="match status" value="1"/>
</dbReference>
<dbReference type="SMART" id="SM00962">
    <property type="entry name" value="SRP54"/>
    <property type="match status" value="1"/>
</dbReference>
<dbReference type="SUPFAM" id="SSF52540">
    <property type="entry name" value="P-loop containing nucleoside triphosphate hydrolases"/>
    <property type="match status" value="1"/>
</dbReference>
<dbReference type="Gene3D" id="1.10.260.30">
    <property type="entry name" value="Signal recognition particle, SRP54 subunit, M-domain"/>
    <property type="match status" value="1"/>
</dbReference>
<comment type="subcellular location">
    <subcellularLocation>
        <location evidence="9">Cytoplasm</location>
    </subcellularLocation>
    <text evidence="9">The SRP-RNC complex is targeted to the cytoplasmic membrane.</text>
</comment>
<evidence type="ECO:0000313" key="12">
    <source>
        <dbReference type="Proteomes" id="UP000664495"/>
    </source>
</evidence>
<feature type="binding site" evidence="9">
    <location>
        <begin position="191"/>
        <end position="195"/>
    </location>
    <ligand>
        <name>GTP</name>
        <dbReference type="ChEBI" id="CHEBI:37565"/>
    </ligand>
</feature>
<dbReference type="CDD" id="cd18539">
    <property type="entry name" value="SRP_G"/>
    <property type="match status" value="1"/>
</dbReference>
<dbReference type="PROSITE" id="PS00300">
    <property type="entry name" value="SRP54"/>
    <property type="match status" value="1"/>
</dbReference>
<dbReference type="InterPro" id="IPR042101">
    <property type="entry name" value="SRP54_N_sf"/>
</dbReference>
<dbReference type="InterPro" id="IPR036891">
    <property type="entry name" value="Signal_recog_part_SRP54_M_sf"/>
</dbReference>
<keyword evidence="12" id="KW-1185">Reference proteome</keyword>
<dbReference type="InterPro" id="IPR004780">
    <property type="entry name" value="SRP"/>
</dbReference>
<dbReference type="EMBL" id="JAFLVR010000063">
    <property type="protein sequence ID" value="MBO0454505.1"/>
    <property type="molecule type" value="Genomic_DNA"/>
</dbReference>
<keyword evidence="7 9" id="KW-0687">Ribonucleoprotein</keyword>
<dbReference type="NCBIfam" id="TIGR00959">
    <property type="entry name" value="ffh"/>
    <property type="match status" value="1"/>
</dbReference>
<evidence type="ECO:0000256" key="5">
    <source>
        <dbReference type="ARBA" id="ARBA00023134"/>
    </source>
</evidence>
<organism evidence="11 12">
    <name type="scientific">Candidatus Enterococcus murrayae</name>
    <dbReference type="NCBI Taxonomy" id="2815321"/>
    <lineage>
        <taxon>Bacteria</taxon>
        <taxon>Bacillati</taxon>
        <taxon>Bacillota</taxon>
        <taxon>Bacilli</taxon>
        <taxon>Lactobacillales</taxon>
        <taxon>Enterococcaceae</taxon>
        <taxon>Enterococcus</taxon>
    </lineage>
</organism>
<feature type="binding site" evidence="9">
    <location>
        <begin position="249"/>
        <end position="252"/>
    </location>
    <ligand>
        <name>GTP</name>
        <dbReference type="ChEBI" id="CHEBI:37565"/>
    </ligand>
</feature>
<keyword evidence="4 9" id="KW-0694">RNA-binding</keyword>
<keyword evidence="5 9" id="KW-0342">GTP-binding</keyword>
<dbReference type="HAMAP" id="MF_00306">
    <property type="entry name" value="SRP54"/>
    <property type="match status" value="1"/>
</dbReference>
<dbReference type="InterPro" id="IPR013822">
    <property type="entry name" value="Signal_recog_particl_SRP54_hlx"/>
</dbReference>
<dbReference type="InterPro" id="IPR000897">
    <property type="entry name" value="SRP54_GTPase_dom"/>
</dbReference>
<comment type="similarity">
    <text evidence="1 9">Belongs to the GTP-binding SRP family. SRP54 subfamily.</text>
</comment>
<evidence type="ECO:0000256" key="4">
    <source>
        <dbReference type="ARBA" id="ARBA00022884"/>
    </source>
</evidence>
<evidence type="ECO:0000256" key="8">
    <source>
        <dbReference type="ARBA" id="ARBA00048027"/>
    </source>
</evidence>
<dbReference type="Gene3D" id="3.40.50.300">
    <property type="entry name" value="P-loop containing nucleotide triphosphate hydrolases"/>
    <property type="match status" value="1"/>
</dbReference>
<keyword evidence="3 9" id="KW-0378">Hydrolase</keyword>
<comment type="caution">
    <text evidence="11">The sequence shown here is derived from an EMBL/GenBank/DDBJ whole genome shotgun (WGS) entry which is preliminary data.</text>
</comment>
<dbReference type="PANTHER" id="PTHR11564">
    <property type="entry name" value="SIGNAL RECOGNITION PARTICLE 54K PROTEIN SRP54"/>
    <property type="match status" value="1"/>
</dbReference>
<evidence type="ECO:0000256" key="2">
    <source>
        <dbReference type="ARBA" id="ARBA00022741"/>
    </source>
</evidence>
<dbReference type="RefSeq" id="WP_207110239.1">
    <property type="nucleotide sequence ID" value="NZ_JAFLVR010000063.1"/>
</dbReference>
<keyword evidence="6 9" id="KW-0733">Signal recognition particle</keyword>
<evidence type="ECO:0000256" key="7">
    <source>
        <dbReference type="ARBA" id="ARBA00023274"/>
    </source>
</evidence>
<dbReference type="SMART" id="SM00382">
    <property type="entry name" value="AAA"/>
    <property type="match status" value="1"/>
</dbReference>
<dbReference type="InterPro" id="IPR003593">
    <property type="entry name" value="AAA+_ATPase"/>
</dbReference>
<keyword evidence="2 9" id="KW-0547">Nucleotide-binding</keyword>
<dbReference type="PANTHER" id="PTHR11564:SF5">
    <property type="entry name" value="SIGNAL RECOGNITION PARTICLE SUBUNIT SRP54"/>
    <property type="match status" value="1"/>
</dbReference>
<accession>A0ABS3HM32</accession>
<feature type="binding site" evidence="9">
    <location>
        <begin position="108"/>
        <end position="115"/>
    </location>
    <ligand>
        <name>GTP</name>
        <dbReference type="ChEBI" id="CHEBI:37565"/>
    </ligand>
</feature>
<dbReference type="InterPro" id="IPR022941">
    <property type="entry name" value="SRP54"/>
</dbReference>
<evidence type="ECO:0000313" key="11">
    <source>
        <dbReference type="EMBL" id="MBO0454505.1"/>
    </source>
</evidence>
<protein>
    <recommendedName>
        <fullName evidence="9">Signal recognition particle protein</fullName>
        <ecNumber evidence="9">3.6.5.4</ecNumber>
    </recommendedName>
    <alternativeName>
        <fullName evidence="9">Fifty-four homolog</fullName>
    </alternativeName>
</protein>
<feature type="domain" description="SRP54-type proteins GTP-binding" evidence="10">
    <location>
        <begin position="270"/>
        <end position="283"/>
    </location>
</feature>
<dbReference type="EC" id="3.6.5.4" evidence="9"/>
<dbReference type="SMART" id="SM00963">
    <property type="entry name" value="SRP54_N"/>
    <property type="match status" value="1"/>
</dbReference>
<dbReference type="Proteomes" id="UP000664495">
    <property type="component" value="Unassembled WGS sequence"/>
</dbReference>
<dbReference type="Gene3D" id="1.20.120.140">
    <property type="entry name" value="Signal recognition particle SRP54, nucleotide-binding domain"/>
    <property type="match status" value="1"/>
</dbReference>
<sequence length="471" mass="52213">MAFESLTQRLQAAMGKLRKKGKVTESDITEMMREIRLALLEADVNLQVVKQFTKEVRTRALGVEVLESLTPAQQIVKIVDEELTKTLGSEAVGIEKSPKIPTVIMMAGLQGAGKTTFAGKLANQLIKNEKARPLMIAGDVYRPAAIDQLKVLGQQLNVPVFDMGTDVSPVEIVRQGMEQARENKNDYVLIDTAGRLHIDEALMDELKQIKEIAQPNEILLVVDAMTGQDAVNVAQSFNEQLGITGVVITKLDGDTRGGAALSIRAVTGAPIKFIGSGEKLTDLEVFHPDRMSSRILGMGDMLTLIEKAQQDYDEKKAEELARKMKENSFDFNDFIEQLDQVMGMGPIEDLLKMIPGMSQMPGIENVKVDPKDVERKKAMVFSMTPAERENPDLLNPSRRRRIAAGSGNSVVEVNRMIKQFKESRKMMQQMSKGSMPAGMDQMFGSGIKGKMGKMAMNRMVKKSKKKKKKRK</sequence>
<evidence type="ECO:0000259" key="10">
    <source>
        <dbReference type="PROSITE" id="PS00300"/>
    </source>
</evidence>